<evidence type="ECO:0000259" key="7">
    <source>
        <dbReference type="Pfam" id="PF07282"/>
    </source>
</evidence>
<feature type="domain" description="Probable transposase IS891/IS1136/IS1341" evidence="6">
    <location>
        <begin position="185"/>
        <end position="267"/>
    </location>
</feature>
<keyword evidence="9" id="KW-1185">Reference proteome</keyword>
<evidence type="ECO:0000259" key="6">
    <source>
        <dbReference type="Pfam" id="PF01385"/>
    </source>
</evidence>
<name>A0A223S3W4_9ACTN</name>
<dbReference type="KEGG" id="ngv:CDO52_08560"/>
<dbReference type="NCBIfam" id="TIGR01766">
    <property type="entry name" value="IS200/IS605 family accessory protein TnpB-like domain"/>
    <property type="match status" value="1"/>
</dbReference>
<dbReference type="InterPro" id="IPR010095">
    <property type="entry name" value="Cas12f1-like_TNB"/>
</dbReference>
<dbReference type="GO" id="GO:0006310">
    <property type="term" value="P:DNA recombination"/>
    <property type="evidence" value="ECO:0007669"/>
    <property type="project" value="UniProtKB-KW"/>
</dbReference>
<comment type="similarity">
    <text evidence="1">In the C-terminal section; belongs to the transposase 35 family.</text>
</comment>
<evidence type="ECO:0000313" key="9">
    <source>
        <dbReference type="Proteomes" id="UP000215005"/>
    </source>
</evidence>
<dbReference type="EMBL" id="CP022753">
    <property type="protein sequence ID" value="ASU82826.1"/>
    <property type="molecule type" value="Genomic_DNA"/>
</dbReference>
<dbReference type="PANTHER" id="PTHR30405">
    <property type="entry name" value="TRANSPOSASE"/>
    <property type="match status" value="1"/>
</dbReference>
<keyword evidence="4" id="KW-0238">DNA-binding</keyword>
<organism evidence="8 9">
    <name type="scientific">Nocardiopsis gilva YIM 90087</name>
    <dbReference type="NCBI Taxonomy" id="1235441"/>
    <lineage>
        <taxon>Bacteria</taxon>
        <taxon>Bacillati</taxon>
        <taxon>Actinomycetota</taxon>
        <taxon>Actinomycetes</taxon>
        <taxon>Streptosporangiales</taxon>
        <taxon>Nocardiopsidaceae</taxon>
        <taxon>Nocardiopsis</taxon>
    </lineage>
</organism>
<keyword evidence="5" id="KW-0233">DNA recombination</keyword>
<dbReference type="Proteomes" id="UP000215005">
    <property type="component" value="Chromosome"/>
</dbReference>
<protein>
    <submittedName>
        <fullName evidence="8">Transposase</fullName>
    </submittedName>
</protein>
<dbReference type="Pfam" id="PF01385">
    <property type="entry name" value="OrfB_IS605"/>
    <property type="match status" value="1"/>
</dbReference>
<evidence type="ECO:0000256" key="3">
    <source>
        <dbReference type="ARBA" id="ARBA00022578"/>
    </source>
</evidence>
<dbReference type="InterPro" id="IPR051399">
    <property type="entry name" value="RNA-guided_DNA_endo/Transpos"/>
</dbReference>
<feature type="domain" description="Cas12f1-like TNB" evidence="7">
    <location>
        <begin position="299"/>
        <end position="365"/>
    </location>
</feature>
<accession>A0A223S3W4</accession>
<sequence>MKMVVQLKLKPSPDQATVLESTLHALNQQANRVSDVAFSERAFRNYALRRLVYAEVRSAGIGSQAAQHVIKKVADAYATLRANVKAGNYGKLGSQRRKRVESRPITFRIDAAHSYDQRNLSFAVDAQTISLWTLNGRMKDVPFVCSPDALKMLAEHKRGESDLVLRDGMFYLAVSLEVFDAEVYDPDGFIGVDLGIANIATTSSGYTAAGRKLNRYRRREQRLRAKLQAKGTKSAKRLLKRRARKEQRRAKDTNHVISKRIVAEAERTSRGVALEELTGIRQRVRLRKPQRVALHSWAFAQLGEFITYKARRAGVPLVFVDPAYTSQTCAECDHVDKRSRVDQGTFICRGCGVVAHADRNASRNIACRGGVVWDAGRTSHVPPANPEVRG</sequence>
<evidence type="ECO:0000256" key="1">
    <source>
        <dbReference type="ARBA" id="ARBA00008761"/>
    </source>
</evidence>
<dbReference type="GO" id="GO:0003677">
    <property type="term" value="F:DNA binding"/>
    <property type="evidence" value="ECO:0007669"/>
    <property type="project" value="UniProtKB-KW"/>
</dbReference>
<gene>
    <name evidence="8" type="ORF">CDO52_08560</name>
</gene>
<comment type="similarity">
    <text evidence="2">In the N-terminal section; belongs to the transposase 2 family.</text>
</comment>
<dbReference type="NCBIfam" id="NF040570">
    <property type="entry name" value="guided_TnpB"/>
    <property type="match status" value="1"/>
</dbReference>
<dbReference type="PANTHER" id="PTHR30405:SF11">
    <property type="entry name" value="RNA-GUIDED DNA ENDONUCLEASE RV2885C-RELATED"/>
    <property type="match status" value="1"/>
</dbReference>
<evidence type="ECO:0000313" key="8">
    <source>
        <dbReference type="EMBL" id="ASU82826.1"/>
    </source>
</evidence>
<evidence type="ECO:0000256" key="5">
    <source>
        <dbReference type="ARBA" id="ARBA00023172"/>
    </source>
</evidence>
<dbReference type="AlphaFoldDB" id="A0A223S3W4"/>
<proteinExistence type="inferred from homology"/>
<reference evidence="8 9" key="1">
    <citation type="submission" date="2017-08" db="EMBL/GenBank/DDBJ databases">
        <title>The complete genome sequence of Nocardiopsis gilva YIM 90087.</title>
        <authorList>
            <person name="Yin M."/>
            <person name="Tang S."/>
        </authorList>
    </citation>
    <scope>NUCLEOTIDE SEQUENCE [LARGE SCALE GENOMIC DNA]</scope>
    <source>
        <strain evidence="8 9">YIM 90087</strain>
    </source>
</reference>
<evidence type="ECO:0000256" key="2">
    <source>
        <dbReference type="ARBA" id="ARBA00011044"/>
    </source>
</evidence>
<evidence type="ECO:0000256" key="4">
    <source>
        <dbReference type="ARBA" id="ARBA00023125"/>
    </source>
</evidence>
<dbReference type="Pfam" id="PF07282">
    <property type="entry name" value="Cas12f1-like_TNB"/>
    <property type="match status" value="1"/>
</dbReference>
<dbReference type="GO" id="GO:0032196">
    <property type="term" value="P:transposition"/>
    <property type="evidence" value="ECO:0007669"/>
    <property type="project" value="UniProtKB-KW"/>
</dbReference>
<keyword evidence="3" id="KW-0815">Transposition</keyword>
<dbReference type="InterPro" id="IPR001959">
    <property type="entry name" value="Transposase"/>
</dbReference>